<keyword evidence="3" id="KW-1185">Reference proteome</keyword>
<organism evidence="2 3">
    <name type="scientific">Caulobacter phage CcrColossus</name>
    <dbReference type="NCBI Taxonomy" id="1211640"/>
    <lineage>
        <taxon>Viruses</taxon>
        <taxon>Duplodnaviria</taxon>
        <taxon>Heunggongvirae</taxon>
        <taxon>Uroviricota</taxon>
        <taxon>Caudoviricetes</taxon>
        <taxon>Jeanschmidtviridae</taxon>
        <taxon>Colossusvirus</taxon>
        <taxon>Colossusvirus colossus</taxon>
    </lineage>
</organism>
<accession>K4JVY5</accession>
<sequence length="69" mass="7407">MEKADIAECVHRNQRGSSPPPVTPISLAFATSGLIPRIGVPVLSRLVTHTALVAEGGLALRRRRSYLTT</sequence>
<dbReference type="KEGG" id="vg:13995402"/>
<gene>
    <name evidence="2" type="ORF">CcrColossus_gp163</name>
</gene>
<evidence type="ECO:0000256" key="1">
    <source>
        <dbReference type="SAM" id="MobiDB-lite"/>
    </source>
</evidence>
<evidence type="ECO:0000313" key="2">
    <source>
        <dbReference type="EMBL" id="AFU88033.1"/>
    </source>
</evidence>
<proteinExistence type="predicted"/>
<protein>
    <submittedName>
        <fullName evidence="2">Uncharacterized protein</fullName>
    </submittedName>
</protein>
<reference evidence="2 3" key="1">
    <citation type="journal article" date="2012" name="BMC Genomics">
        <title>The Caulobacter crescentus phage phiCbK: genomics of a canonical phage.</title>
        <authorList>
            <person name="Gill J.J."/>
            <person name="Berry J.D."/>
            <person name="Russell W.K."/>
            <person name="Lessor L."/>
            <person name="Escobar Garcia D.A."/>
            <person name="Hernandez D."/>
            <person name="Kane A."/>
            <person name="Keene J."/>
            <person name="Maddox M."/>
            <person name="Martin R."/>
            <person name="Mohan S."/>
            <person name="Thorn A.M."/>
            <person name="Russell D.H."/>
            <person name="Young R."/>
        </authorList>
    </citation>
    <scope>NUCLEOTIDE SEQUENCE [LARGE SCALE GENOMIC DNA]</scope>
</reference>
<feature type="compositionally biased region" description="Basic and acidic residues" evidence="1">
    <location>
        <begin position="1"/>
        <end position="11"/>
    </location>
</feature>
<dbReference type="Proteomes" id="UP000000463">
    <property type="component" value="Segment"/>
</dbReference>
<evidence type="ECO:0000313" key="3">
    <source>
        <dbReference type="Proteomes" id="UP000000463"/>
    </source>
</evidence>
<name>K4JVY5_9CAUD</name>
<feature type="region of interest" description="Disordered" evidence="1">
    <location>
        <begin position="1"/>
        <end position="21"/>
    </location>
</feature>
<dbReference type="GeneID" id="13995402"/>
<dbReference type="EMBL" id="JX100810">
    <property type="protein sequence ID" value="AFU88033.1"/>
    <property type="molecule type" value="Genomic_DNA"/>
</dbReference>
<dbReference type="RefSeq" id="YP_006988397.1">
    <property type="nucleotide sequence ID" value="NC_019406.1"/>
</dbReference>